<dbReference type="EMBL" id="JAPDDT010000001">
    <property type="protein sequence ID" value="MCW1921812.1"/>
    <property type="molecule type" value="Genomic_DNA"/>
</dbReference>
<dbReference type="PROSITE" id="PS00149">
    <property type="entry name" value="SULFATASE_2"/>
    <property type="match status" value="1"/>
</dbReference>
<dbReference type="InterPro" id="IPR050738">
    <property type="entry name" value="Sulfatase"/>
</dbReference>
<dbReference type="Gene3D" id="3.40.720.10">
    <property type="entry name" value="Alkaline Phosphatase, subunit A"/>
    <property type="match status" value="1"/>
</dbReference>
<keyword evidence="2" id="KW-0479">Metal-binding</keyword>
<dbReference type="PANTHER" id="PTHR42693">
    <property type="entry name" value="ARYLSULFATASE FAMILY MEMBER"/>
    <property type="match status" value="1"/>
</dbReference>
<evidence type="ECO:0000313" key="7">
    <source>
        <dbReference type="EMBL" id="MCW1921812.1"/>
    </source>
</evidence>
<dbReference type="PANTHER" id="PTHR42693:SF53">
    <property type="entry name" value="ENDO-4-O-SULFATASE"/>
    <property type="match status" value="1"/>
</dbReference>
<name>A0ABT3GDV8_9BACT</name>
<dbReference type="InterPro" id="IPR017850">
    <property type="entry name" value="Alkaline_phosphatase_core_sf"/>
</dbReference>
<feature type="chain" id="PRO_5046232253" evidence="5">
    <location>
        <begin position="21"/>
        <end position="436"/>
    </location>
</feature>
<dbReference type="Proteomes" id="UP001320876">
    <property type="component" value="Unassembled WGS sequence"/>
</dbReference>
<evidence type="ECO:0000256" key="2">
    <source>
        <dbReference type="ARBA" id="ARBA00022723"/>
    </source>
</evidence>
<dbReference type="Gene3D" id="3.30.1120.10">
    <property type="match status" value="1"/>
</dbReference>
<dbReference type="CDD" id="cd16144">
    <property type="entry name" value="ARS_like"/>
    <property type="match status" value="1"/>
</dbReference>
<dbReference type="Pfam" id="PF00884">
    <property type="entry name" value="Sulfatase"/>
    <property type="match status" value="1"/>
</dbReference>
<evidence type="ECO:0000256" key="4">
    <source>
        <dbReference type="ARBA" id="ARBA00022837"/>
    </source>
</evidence>
<organism evidence="7 8">
    <name type="scientific">Luteolibacter arcticus</name>
    <dbReference type="NCBI Taxonomy" id="1581411"/>
    <lineage>
        <taxon>Bacteria</taxon>
        <taxon>Pseudomonadati</taxon>
        <taxon>Verrucomicrobiota</taxon>
        <taxon>Verrucomicrobiia</taxon>
        <taxon>Verrucomicrobiales</taxon>
        <taxon>Verrucomicrobiaceae</taxon>
        <taxon>Luteolibacter</taxon>
    </lineage>
</organism>
<accession>A0ABT3GDV8</accession>
<sequence>MSPIARLLALALLTVSAASAGSPNIVVLFSDDAGYADFGIQEKADPALAKLTPRLTALAKEGIVFTNAYVSGAVCSPSRAGAMTGRYQQRFGHDKNIPPGYLKGGLPLSEKLIGDRLRPLGYTTGLIGKWHLGYPTGYHPNQRGFDHFFGMLQGSRSYFPMKKENGHRSFLLNDKVTPEGGYTTDRIGDGACDFIRSNKEKPFFLFVAFTTPHGPLQPKPEDLKAIGKIGDERRTKYAELVKSLDENCGKILDCLEEEGLAKNTLVVFSNDNGGQTQTGAVNTPLRGHKGEVVEGGIRVPMAMRWPGVIPSGTRNDSPVISLDWFPTFVEASGNKAEPEWKLDGTSLMPLLKDPSIKLPERALYWRTSGGKGPIAIREGDWKLIKLRGKSATGPELYNLKEDISEANNLAAGNPDKVKALEEKLDAWESGLIEPLW</sequence>
<protein>
    <submittedName>
        <fullName evidence="7">Sulfatase</fullName>
    </submittedName>
</protein>
<proteinExistence type="inferred from homology"/>
<keyword evidence="5" id="KW-0732">Signal</keyword>
<evidence type="ECO:0000256" key="3">
    <source>
        <dbReference type="ARBA" id="ARBA00022801"/>
    </source>
</evidence>
<evidence type="ECO:0000313" key="8">
    <source>
        <dbReference type="Proteomes" id="UP001320876"/>
    </source>
</evidence>
<feature type="domain" description="Sulfatase N-terminal" evidence="6">
    <location>
        <begin position="23"/>
        <end position="332"/>
    </location>
</feature>
<keyword evidence="4" id="KW-0106">Calcium</keyword>
<keyword evidence="8" id="KW-1185">Reference proteome</keyword>
<dbReference type="RefSeq" id="WP_264485921.1">
    <property type="nucleotide sequence ID" value="NZ_JAPDDT010000001.1"/>
</dbReference>
<evidence type="ECO:0000256" key="5">
    <source>
        <dbReference type="SAM" id="SignalP"/>
    </source>
</evidence>
<gene>
    <name evidence="7" type="ORF">OKA05_04560</name>
</gene>
<keyword evidence="3" id="KW-0378">Hydrolase</keyword>
<comment type="caution">
    <text evidence="7">The sequence shown here is derived from an EMBL/GenBank/DDBJ whole genome shotgun (WGS) entry which is preliminary data.</text>
</comment>
<reference evidence="7 8" key="1">
    <citation type="submission" date="2022-10" db="EMBL/GenBank/DDBJ databases">
        <title>Luteolibacter arcticus strain CCTCC AB 2014275, whole genome shotgun sequencing project.</title>
        <authorList>
            <person name="Zhao G."/>
            <person name="Shen L."/>
        </authorList>
    </citation>
    <scope>NUCLEOTIDE SEQUENCE [LARGE SCALE GENOMIC DNA]</scope>
    <source>
        <strain evidence="7 8">CCTCC AB 2014275</strain>
    </source>
</reference>
<evidence type="ECO:0000259" key="6">
    <source>
        <dbReference type="Pfam" id="PF00884"/>
    </source>
</evidence>
<comment type="similarity">
    <text evidence="1">Belongs to the sulfatase family.</text>
</comment>
<evidence type="ECO:0000256" key="1">
    <source>
        <dbReference type="ARBA" id="ARBA00008779"/>
    </source>
</evidence>
<dbReference type="InterPro" id="IPR024607">
    <property type="entry name" value="Sulfatase_CS"/>
</dbReference>
<dbReference type="SUPFAM" id="SSF53649">
    <property type="entry name" value="Alkaline phosphatase-like"/>
    <property type="match status" value="1"/>
</dbReference>
<feature type="signal peptide" evidence="5">
    <location>
        <begin position="1"/>
        <end position="20"/>
    </location>
</feature>
<dbReference type="InterPro" id="IPR000917">
    <property type="entry name" value="Sulfatase_N"/>
</dbReference>